<dbReference type="EMBL" id="BJYY01000022">
    <property type="protein sequence ID" value="GEO35795.1"/>
    <property type="molecule type" value="Genomic_DNA"/>
</dbReference>
<dbReference type="InterPro" id="IPR000600">
    <property type="entry name" value="ROK"/>
</dbReference>
<dbReference type="PANTHER" id="PTHR18964">
    <property type="entry name" value="ROK (REPRESSOR, ORF, KINASE) FAMILY"/>
    <property type="match status" value="1"/>
</dbReference>
<dbReference type="RefSeq" id="WP_146906828.1">
    <property type="nucleotide sequence ID" value="NZ_BAAARM010000007.1"/>
</dbReference>
<comment type="similarity">
    <text evidence="1">Belongs to the ROK (NagC/XylR) family.</text>
</comment>
<name>A0A512DH54_9CELL</name>
<dbReference type="PROSITE" id="PS01125">
    <property type="entry name" value="ROK"/>
    <property type="match status" value="1"/>
</dbReference>
<accession>A0A512DH54</accession>
<evidence type="ECO:0000256" key="1">
    <source>
        <dbReference type="ARBA" id="ARBA00006479"/>
    </source>
</evidence>
<dbReference type="InterPro" id="IPR043129">
    <property type="entry name" value="ATPase_NBD"/>
</dbReference>
<dbReference type="Gene3D" id="3.30.420.40">
    <property type="match status" value="2"/>
</dbReference>
<dbReference type="AlphaFoldDB" id="A0A512DH54"/>
<keyword evidence="3" id="KW-1185">Reference proteome</keyword>
<gene>
    <name evidence="2" type="ORF">CAE01nite_35200</name>
</gene>
<proteinExistence type="inferred from homology"/>
<dbReference type="InterPro" id="IPR049874">
    <property type="entry name" value="ROK_cs"/>
</dbReference>
<organism evidence="2 3">
    <name type="scientific">Cellulomonas aerilata</name>
    <dbReference type="NCBI Taxonomy" id="515326"/>
    <lineage>
        <taxon>Bacteria</taxon>
        <taxon>Bacillati</taxon>
        <taxon>Actinomycetota</taxon>
        <taxon>Actinomycetes</taxon>
        <taxon>Micrococcales</taxon>
        <taxon>Cellulomonadaceae</taxon>
        <taxon>Cellulomonas</taxon>
    </lineage>
</organism>
<sequence length="325" mass="32660">MTAPAGPGGTGWSVGLDIGGTKISAVLVDETSTVRSALRMPTRHGVSGVVGSAAEATHRLCAQADVTPGELAAVGVGVPGMVDTAAGTVTHAVNLGVHGDPLPLGRLLGEELRRSPVRVENDLNVAALGASELLHLDGDLAFLALGTGVGAGLVLDGQLRRGHRGGAGEIGHLPFRADGPTCLCGQRGCLELYASGSAIAAAWPSRTGRPAPAEVFEAAASGDADALRIRDDVADAVAAAVRMLVLMCDVRHVVLGGGVAQLGMPLLEAVTESLRVHAAGSPFLESMHIADRLVLSPRGGEVAPLGAALAARPAGARRPAPAPAR</sequence>
<dbReference type="PANTHER" id="PTHR18964:SF149">
    <property type="entry name" value="BIFUNCTIONAL UDP-N-ACETYLGLUCOSAMINE 2-EPIMERASE_N-ACETYLMANNOSAMINE KINASE"/>
    <property type="match status" value="1"/>
</dbReference>
<dbReference type="Pfam" id="PF00480">
    <property type="entry name" value="ROK"/>
    <property type="match status" value="1"/>
</dbReference>
<dbReference type="Proteomes" id="UP000321181">
    <property type="component" value="Unassembled WGS sequence"/>
</dbReference>
<evidence type="ECO:0000313" key="3">
    <source>
        <dbReference type="Proteomes" id="UP000321181"/>
    </source>
</evidence>
<protein>
    <submittedName>
        <fullName evidence="2">NagC family transcriptional regulator</fullName>
    </submittedName>
</protein>
<evidence type="ECO:0000313" key="2">
    <source>
        <dbReference type="EMBL" id="GEO35795.1"/>
    </source>
</evidence>
<dbReference type="SUPFAM" id="SSF53067">
    <property type="entry name" value="Actin-like ATPase domain"/>
    <property type="match status" value="1"/>
</dbReference>
<comment type="caution">
    <text evidence="2">The sequence shown here is derived from an EMBL/GenBank/DDBJ whole genome shotgun (WGS) entry which is preliminary data.</text>
</comment>
<dbReference type="OrthoDB" id="8772678at2"/>
<reference evidence="2 3" key="1">
    <citation type="submission" date="2019-07" db="EMBL/GenBank/DDBJ databases">
        <title>Whole genome shotgun sequence of Cellulomonas aerilata NBRC 106308.</title>
        <authorList>
            <person name="Hosoyama A."/>
            <person name="Uohara A."/>
            <person name="Ohji S."/>
            <person name="Ichikawa N."/>
        </authorList>
    </citation>
    <scope>NUCLEOTIDE SEQUENCE [LARGE SCALE GENOMIC DNA]</scope>
    <source>
        <strain evidence="2 3">NBRC 106308</strain>
    </source>
</reference>